<proteinExistence type="predicted"/>
<dbReference type="InterPro" id="IPR040181">
    <property type="entry name" value="PKHG5/7"/>
</dbReference>
<evidence type="ECO:0000313" key="4">
    <source>
        <dbReference type="Proteomes" id="UP000287033"/>
    </source>
</evidence>
<dbReference type="InterPro" id="IPR035899">
    <property type="entry name" value="DBL_dom_sf"/>
</dbReference>
<dbReference type="PANTHER" id="PTHR13217">
    <property type="entry name" value="PLECKSTRIN HOMOLOGY DOMAIN-CONTAINING FAMILY G MEMBER 7"/>
    <property type="match status" value="1"/>
</dbReference>
<dbReference type="PANTHER" id="PTHR13217:SF6">
    <property type="entry name" value="PLECKSTRIN HOMOLOGY DOMAIN-CONTAINING FAMILY G MEMBER 7"/>
    <property type="match status" value="1"/>
</dbReference>
<dbReference type="GO" id="GO:0007266">
    <property type="term" value="P:Rho protein signal transduction"/>
    <property type="evidence" value="ECO:0007669"/>
    <property type="project" value="TreeGrafter"/>
</dbReference>
<feature type="region of interest" description="Disordered" evidence="1">
    <location>
        <begin position="108"/>
        <end position="210"/>
    </location>
</feature>
<dbReference type="EMBL" id="BEZZ01002015">
    <property type="protein sequence ID" value="GCC20930.1"/>
    <property type="molecule type" value="Genomic_DNA"/>
</dbReference>
<dbReference type="InterPro" id="IPR000219">
    <property type="entry name" value="DH_dom"/>
</dbReference>
<dbReference type="PROSITE" id="PS50010">
    <property type="entry name" value="DH_2"/>
    <property type="match status" value="1"/>
</dbReference>
<dbReference type="PROSITE" id="PS00741">
    <property type="entry name" value="DH_1"/>
    <property type="match status" value="1"/>
</dbReference>
<evidence type="ECO:0000256" key="1">
    <source>
        <dbReference type="SAM" id="MobiDB-lite"/>
    </source>
</evidence>
<gene>
    <name evidence="3" type="ORF">chiPu_0019495</name>
</gene>
<dbReference type="SMART" id="SM00325">
    <property type="entry name" value="RhoGEF"/>
    <property type="match status" value="1"/>
</dbReference>
<dbReference type="InterPro" id="IPR001331">
    <property type="entry name" value="GDS_CDC24_CS"/>
</dbReference>
<dbReference type="Gene3D" id="1.20.900.10">
    <property type="entry name" value="Dbl homology (DH) domain"/>
    <property type="match status" value="1"/>
</dbReference>
<dbReference type="AlphaFoldDB" id="A0A401RS12"/>
<reference evidence="3 4" key="1">
    <citation type="journal article" date="2018" name="Nat. Ecol. Evol.">
        <title>Shark genomes provide insights into elasmobranch evolution and the origin of vertebrates.</title>
        <authorList>
            <person name="Hara Y"/>
            <person name="Yamaguchi K"/>
            <person name="Onimaru K"/>
            <person name="Kadota M"/>
            <person name="Koyanagi M"/>
            <person name="Keeley SD"/>
            <person name="Tatsumi K"/>
            <person name="Tanaka K"/>
            <person name="Motone F"/>
            <person name="Kageyama Y"/>
            <person name="Nozu R"/>
            <person name="Adachi N"/>
            <person name="Nishimura O"/>
            <person name="Nakagawa R"/>
            <person name="Tanegashima C"/>
            <person name="Kiyatake I"/>
            <person name="Matsumoto R"/>
            <person name="Murakumo K"/>
            <person name="Nishida K"/>
            <person name="Terakita A"/>
            <person name="Kuratani S"/>
            <person name="Sato K"/>
            <person name="Hyodo S Kuraku.S."/>
        </authorList>
    </citation>
    <scope>NUCLEOTIDE SEQUENCE [LARGE SCALE GENOMIC DNA]</scope>
</reference>
<sequence length="642" mass="73976">MEVNVQNLLTDSYLEMRDRACEVVNLDHEEETFDGKNGLKEGLCAWEHDAEAQASPFSKEEKEDEHIKSLVHSPLPIFRYSPDVEVSQSPCFQFDRLAPARVSLSPSLRRMRRKMMASPASPRSAGRAQRLLKEPEEPVSDIDSSVPADYLQIPCPTTETASVDQRAADKEVPTHLQQDSPQSGEGLLPDSQQKSDHVRDTPIIPPDKDIPLWARRKGDCTLTLLDDLQEVKHTLLYSFSTASSLHLAQTNPLKQFPRNHTLRCTSQRRRSSLVVCLPGLEIFPGDLLISHGVEHLYRTASTPSLSTESKKSKWPFAKRGMSKVKQKQISHLENLLASLVVRDCTDHFFQRYKDKNWTYVTKIQKLSTETRAEQKDRKLQEAMWEIFTSECTYFGDKLLVMEEVFLNTLKQVQSEEWLLDIDPWGLFANLSELSKVSFDFLTSLLDAIENCWTLPSLLGVLSKFQESVCCSHQKYCLNYSSANLYLNNLKMREDFGIFLKWCEQNEQCKRLHLSDLLVSPLQRLTRYPLLLRNLWKRSTETAEKQRIQVIIKQVDNSICDLEGKVKWLDRIQKFQQIQEMIVWPPIWERNKKIFLPEVGWYCLLFDDACVQYAVAIASVLVNSEFCFHISSIFIVSVKPRLV</sequence>
<name>A0A401RS12_CHIPU</name>
<accession>A0A401RS12</accession>
<dbReference type="GO" id="GO:0005085">
    <property type="term" value="F:guanyl-nucleotide exchange factor activity"/>
    <property type="evidence" value="ECO:0007669"/>
    <property type="project" value="InterPro"/>
</dbReference>
<dbReference type="SUPFAM" id="SSF48065">
    <property type="entry name" value="DBL homology domain (DH-domain)"/>
    <property type="match status" value="1"/>
</dbReference>
<evidence type="ECO:0000313" key="3">
    <source>
        <dbReference type="EMBL" id="GCC20930.1"/>
    </source>
</evidence>
<dbReference type="Proteomes" id="UP000287033">
    <property type="component" value="Unassembled WGS sequence"/>
</dbReference>
<dbReference type="CDD" id="cd00160">
    <property type="entry name" value="RhoGEF"/>
    <property type="match status" value="1"/>
</dbReference>
<feature type="compositionally biased region" description="Basic and acidic residues" evidence="1">
    <location>
        <begin position="193"/>
        <end position="210"/>
    </location>
</feature>
<organism evidence="3 4">
    <name type="scientific">Chiloscyllium punctatum</name>
    <name type="common">Brownbanded bambooshark</name>
    <name type="synonym">Hemiscyllium punctatum</name>
    <dbReference type="NCBI Taxonomy" id="137246"/>
    <lineage>
        <taxon>Eukaryota</taxon>
        <taxon>Metazoa</taxon>
        <taxon>Chordata</taxon>
        <taxon>Craniata</taxon>
        <taxon>Vertebrata</taxon>
        <taxon>Chondrichthyes</taxon>
        <taxon>Elasmobranchii</taxon>
        <taxon>Galeomorphii</taxon>
        <taxon>Galeoidea</taxon>
        <taxon>Orectolobiformes</taxon>
        <taxon>Hemiscylliidae</taxon>
        <taxon>Chiloscyllium</taxon>
    </lineage>
</organism>
<comment type="caution">
    <text evidence="3">The sequence shown here is derived from an EMBL/GenBank/DDBJ whole genome shotgun (WGS) entry which is preliminary data.</text>
</comment>
<dbReference type="OrthoDB" id="5585231at2759"/>
<feature type="compositionally biased region" description="Low complexity" evidence="1">
    <location>
        <begin position="117"/>
        <end position="128"/>
    </location>
</feature>
<protein>
    <recommendedName>
        <fullName evidence="2">DH domain-containing protein</fullName>
    </recommendedName>
</protein>
<evidence type="ECO:0000259" key="2">
    <source>
        <dbReference type="PROSITE" id="PS50010"/>
    </source>
</evidence>
<dbReference type="STRING" id="137246.A0A401RS12"/>
<keyword evidence="4" id="KW-1185">Reference proteome</keyword>
<dbReference type="Pfam" id="PF00621">
    <property type="entry name" value="RhoGEF"/>
    <property type="match status" value="1"/>
</dbReference>
<feature type="domain" description="DH" evidence="2">
    <location>
        <begin position="378"/>
        <end position="564"/>
    </location>
</feature>